<dbReference type="RefSeq" id="WP_128270105.1">
    <property type="nucleotide sequence ID" value="NZ_SAUW01000013.1"/>
</dbReference>
<dbReference type="Pfam" id="PF13302">
    <property type="entry name" value="Acetyltransf_3"/>
    <property type="match status" value="1"/>
</dbReference>
<keyword evidence="3" id="KW-1185">Reference proteome</keyword>
<evidence type="ECO:0000259" key="1">
    <source>
        <dbReference type="PROSITE" id="PS51186"/>
    </source>
</evidence>
<evidence type="ECO:0000313" key="2">
    <source>
        <dbReference type="EMBL" id="RWR09991.1"/>
    </source>
</evidence>
<name>A0A443ISF0_9RHOB</name>
<dbReference type="PANTHER" id="PTHR43792:SF1">
    <property type="entry name" value="N-ACETYLTRANSFERASE DOMAIN-CONTAINING PROTEIN"/>
    <property type="match status" value="1"/>
</dbReference>
<reference evidence="2 3" key="2">
    <citation type="submission" date="2019-01" db="EMBL/GenBank/DDBJ databases">
        <authorList>
            <person name="Li Y."/>
        </authorList>
    </citation>
    <scope>NUCLEOTIDE SEQUENCE [LARGE SCALE GENOMIC DNA]</scope>
    <source>
        <strain evidence="2 3">2D-5</strain>
    </source>
</reference>
<dbReference type="InterPro" id="IPR000182">
    <property type="entry name" value="GNAT_dom"/>
</dbReference>
<accession>A0A443ISF0</accession>
<organism evidence="2 3">
    <name type="scientific">Paenirhodobacter populi</name>
    <dbReference type="NCBI Taxonomy" id="2306993"/>
    <lineage>
        <taxon>Bacteria</taxon>
        <taxon>Pseudomonadati</taxon>
        <taxon>Pseudomonadota</taxon>
        <taxon>Alphaproteobacteria</taxon>
        <taxon>Rhodobacterales</taxon>
        <taxon>Rhodobacter group</taxon>
        <taxon>Paenirhodobacter</taxon>
    </lineage>
</organism>
<dbReference type="SUPFAM" id="SSF55729">
    <property type="entry name" value="Acyl-CoA N-acyltransferases (Nat)"/>
    <property type="match status" value="1"/>
</dbReference>
<dbReference type="PROSITE" id="PS51186">
    <property type="entry name" value="GNAT"/>
    <property type="match status" value="1"/>
</dbReference>
<comment type="caution">
    <text evidence="2">The sequence shown here is derived from an EMBL/GenBank/DDBJ whole genome shotgun (WGS) entry which is preliminary data.</text>
</comment>
<sequence>MTAVPTLETDRLVLRAPGPRDLPAIYDFYDSERSRFVGGPCSHEQAWRFLAMEIGHWALRGYGRWTVEERATGAVAGMVGLFNPEGWPEPEIGWDLFNGYEGRGYATEAARAARAYAYDTLGLDTVISLTRIANTQSAAVAERLGATLEGTFHHERHGMMNVWRHLSPAQLKEQAA</sequence>
<dbReference type="Gene3D" id="3.40.630.30">
    <property type="match status" value="1"/>
</dbReference>
<protein>
    <submittedName>
        <fullName evidence="2">N-acetyltransferase</fullName>
    </submittedName>
</protein>
<evidence type="ECO:0000313" key="3">
    <source>
        <dbReference type="Proteomes" id="UP000285710"/>
    </source>
</evidence>
<dbReference type="AlphaFoldDB" id="A0A443ISF0"/>
<dbReference type="GO" id="GO:0016747">
    <property type="term" value="F:acyltransferase activity, transferring groups other than amino-acyl groups"/>
    <property type="evidence" value="ECO:0007669"/>
    <property type="project" value="InterPro"/>
</dbReference>
<dbReference type="InterPro" id="IPR016181">
    <property type="entry name" value="Acyl_CoA_acyltransferase"/>
</dbReference>
<reference evidence="2 3" key="1">
    <citation type="submission" date="2019-01" db="EMBL/GenBank/DDBJ databases">
        <title>Sinorhodobacter populi sp. nov. isolated from the symptomatic bark tissue of Populus euramericana canker.</title>
        <authorList>
            <person name="Xu G."/>
        </authorList>
    </citation>
    <scope>NUCLEOTIDE SEQUENCE [LARGE SCALE GENOMIC DNA]</scope>
    <source>
        <strain evidence="2 3">2D-5</strain>
    </source>
</reference>
<dbReference type="PANTHER" id="PTHR43792">
    <property type="entry name" value="GNAT FAMILY, PUTATIVE (AFU_ORTHOLOGUE AFUA_3G00765)-RELATED-RELATED"/>
    <property type="match status" value="1"/>
</dbReference>
<dbReference type="EMBL" id="SAUW01000013">
    <property type="protein sequence ID" value="RWR09991.1"/>
    <property type="molecule type" value="Genomic_DNA"/>
</dbReference>
<proteinExistence type="predicted"/>
<keyword evidence="2" id="KW-0808">Transferase</keyword>
<dbReference type="InterPro" id="IPR051531">
    <property type="entry name" value="N-acetyltransferase"/>
</dbReference>
<feature type="domain" description="N-acetyltransferase" evidence="1">
    <location>
        <begin position="12"/>
        <end position="173"/>
    </location>
</feature>
<gene>
    <name evidence="2" type="ORF">D2T33_13440</name>
</gene>
<dbReference type="Proteomes" id="UP000285710">
    <property type="component" value="Unassembled WGS sequence"/>
</dbReference>